<gene>
    <name evidence="2" type="ORF">E2C01_042338</name>
</gene>
<evidence type="ECO:0000313" key="2">
    <source>
        <dbReference type="EMBL" id="MPC48562.1"/>
    </source>
</evidence>
<comment type="caution">
    <text evidence="2">The sequence shown here is derived from an EMBL/GenBank/DDBJ whole genome shotgun (WGS) entry which is preliminary data.</text>
</comment>
<proteinExistence type="predicted"/>
<protein>
    <submittedName>
        <fullName evidence="2">Uncharacterized protein</fullName>
    </submittedName>
</protein>
<dbReference type="AlphaFoldDB" id="A0A5B7FPY3"/>
<keyword evidence="3" id="KW-1185">Reference proteome</keyword>
<evidence type="ECO:0000256" key="1">
    <source>
        <dbReference type="SAM" id="MobiDB-lite"/>
    </source>
</evidence>
<feature type="region of interest" description="Disordered" evidence="1">
    <location>
        <begin position="44"/>
        <end position="69"/>
    </location>
</feature>
<accession>A0A5B7FPY3</accession>
<evidence type="ECO:0000313" key="3">
    <source>
        <dbReference type="Proteomes" id="UP000324222"/>
    </source>
</evidence>
<reference evidence="2 3" key="1">
    <citation type="submission" date="2019-05" db="EMBL/GenBank/DDBJ databases">
        <title>Another draft genome of Portunus trituberculatus and its Hox gene families provides insights of decapod evolution.</title>
        <authorList>
            <person name="Jeong J.-H."/>
            <person name="Song I."/>
            <person name="Kim S."/>
            <person name="Choi T."/>
            <person name="Kim D."/>
            <person name="Ryu S."/>
            <person name="Kim W."/>
        </authorList>
    </citation>
    <scope>NUCLEOTIDE SEQUENCE [LARGE SCALE GENOMIC DNA]</scope>
    <source>
        <tissue evidence="2">Muscle</tissue>
    </source>
</reference>
<dbReference type="Proteomes" id="UP000324222">
    <property type="component" value="Unassembled WGS sequence"/>
</dbReference>
<sequence length="94" mass="10316">MFGETHCLSFVPIALQKFPEEAFIALHCRLFIHPSKHTMERVCGAASAQGGRRTSSSNHLRDTGLMTTRPQGRLMVPASMADCWLSSVSNPTKA</sequence>
<name>A0A5B7FPY3_PORTR</name>
<dbReference type="EMBL" id="VSRR010008353">
    <property type="protein sequence ID" value="MPC48562.1"/>
    <property type="molecule type" value="Genomic_DNA"/>
</dbReference>
<organism evidence="2 3">
    <name type="scientific">Portunus trituberculatus</name>
    <name type="common">Swimming crab</name>
    <name type="synonym">Neptunus trituberculatus</name>
    <dbReference type="NCBI Taxonomy" id="210409"/>
    <lineage>
        <taxon>Eukaryota</taxon>
        <taxon>Metazoa</taxon>
        <taxon>Ecdysozoa</taxon>
        <taxon>Arthropoda</taxon>
        <taxon>Crustacea</taxon>
        <taxon>Multicrustacea</taxon>
        <taxon>Malacostraca</taxon>
        <taxon>Eumalacostraca</taxon>
        <taxon>Eucarida</taxon>
        <taxon>Decapoda</taxon>
        <taxon>Pleocyemata</taxon>
        <taxon>Brachyura</taxon>
        <taxon>Eubrachyura</taxon>
        <taxon>Portunoidea</taxon>
        <taxon>Portunidae</taxon>
        <taxon>Portuninae</taxon>
        <taxon>Portunus</taxon>
    </lineage>
</organism>